<dbReference type="GO" id="GO:0003677">
    <property type="term" value="F:DNA binding"/>
    <property type="evidence" value="ECO:0007669"/>
    <property type="project" value="InterPro"/>
</dbReference>
<evidence type="ECO:0000259" key="3">
    <source>
        <dbReference type="PROSITE" id="PS50048"/>
    </source>
</evidence>
<dbReference type="PROSITE" id="PS50048">
    <property type="entry name" value="ZN2_CY6_FUNGAL_2"/>
    <property type="match status" value="1"/>
</dbReference>
<gene>
    <name evidence="4" type="ORF">B0T26DRAFT_737695</name>
</gene>
<keyword evidence="2" id="KW-0539">Nucleus</keyword>
<dbReference type="PANTHER" id="PTHR47256">
    <property type="entry name" value="ZN(II)2CYS6 TRANSCRIPTION FACTOR (EUROFUNG)-RELATED"/>
    <property type="match status" value="1"/>
</dbReference>
<dbReference type="CDD" id="cd12148">
    <property type="entry name" value="fungal_TF_MHR"/>
    <property type="match status" value="1"/>
</dbReference>
<dbReference type="GO" id="GO:0008270">
    <property type="term" value="F:zinc ion binding"/>
    <property type="evidence" value="ECO:0007669"/>
    <property type="project" value="InterPro"/>
</dbReference>
<feature type="domain" description="Zn(2)-C6 fungal-type" evidence="3">
    <location>
        <begin position="20"/>
        <end position="50"/>
    </location>
</feature>
<dbReference type="EMBL" id="JAUIRO010000002">
    <property type="protein sequence ID" value="KAK0726762.1"/>
    <property type="molecule type" value="Genomic_DNA"/>
</dbReference>
<dbReference type="SUPFAM" id="SSF57701">
    <property type="entry name" value="Zn2/Cys6 DNA-binding domain"/>
    <property type="match status" value="1"/>
</dbReference>
<name>A0AA40B313_9PEZI</name>
<dbReference type="InterPro" id="IPR001138">
    <property type="entry name" value="Zn2Cys6_DnaBD"/>
</dbReference>
<dbReference type="Proteomes" id="UP001172101">
    <property type="component" value="Unassembled WGS sequence"/>
</dbReference>
<dbReference type="InterPro" id="IPR007219">
    <property type="entry name" value="XnlR_reg_dom"/>
</dbReference>
<reference evidence="4" key="1">
    <citation type="submission" date="2023-06" db="EMBL/GenBank/DDBJ databases">
        <title>Genome-scale phylogeny and comparative genomics of the fungal order Sordariales.</title>
        <authorList>
            <consortium name="Lawrence Berkeley National Laboratory"/>
            <person name="Hensen N."/>
            <person name="Bonometti L."/>
            <person name="Westerberg I."/>
            <person name="Brannstrom I.O."/>
            <person name="Guillou S."/>
            <person name="Cros-Aarteil S."/>
            <person name="Calhoun S."/>
            <person name="Haridas S."/>
            <person name="Kuo A."/>
            <person name="Mondo S."/>
            <person name="Pangilinan J."/>
            <person name="Riley R."/>
            <person name="LaButti K."/>
            <person name="Andreopoulos B."/>
            <person name="Lipzen A."/>
            <person name="Chen C."/>
            <person name="Yanf M."/>
            <person name="Daum C."/>
            <person name="Ng V."/>
            <person name="Clum A."/>
            <person name="Steindorff A."/>
            <person name="Ohm R."/>
            <person name="Martin F."/>
            <person name="Silar P."/>
            <person name="Natvig D."/>
            <person name="Lalanne C."/>
            <person name="Gautier V."/>
            <person name="Ament-velasquez S.L."/>
            <person name="Kruys A."/>
            <person name="Hutchinson M.I."/>
            <person name="Powell A.J."/>
            <person name="Barry K."/>
            <person name="Miller A.N."/>
            <person name="Grigoriev I.V."/>
            <person name="Debuchy R."/>
            <person name="Gladieux P."/>
            <person name="Thoren M.H."/>
            <person name="Johannesson H."/>
        </authorList>
    </citation>
    <scope>NUCLEOTIDE SEQUENCE</scope>
    <source>
        <strain evidence="4">SMH2392-1A</strain>
    </source>
</reference>
<dbReference type="GeneID" id="85326756"/>
<dbReference type="Pfam" id="PF00172">
    <property type="entry name" value="Zn_clus"/>
    <property type="match status" value="1"/>
</dbReference>
<dbReference type="SMART" id="SM00066">
    <property type="entry name" value="GAL4"/>
    <property type="match status" value="1"/>
</dbReference>
<dbReference type="PROSITE" id="PS00463">
    <property type="entry name" value="ZN2_CY6_FUNGAL_1"/>
    <property type="match status" value="1"/>
</dbReference>
<evidence type="ECO:0000313" key="4">
    <source>
        <dbReference type="EMBL" id="KAK0726762.1"/>
    </source>
</evidence>
<keyword evidence="1" id="KW-0479">Metal-binding</keyword>
<comment type="caution">
    <text evidence="4">The sequence shown here is derived from an EMBL/GenBank/DDBJ whole genome shotgun (WGS) entry which is preliminary data.</text>
</comment>
<dbReference type="CDD" id="cd00067">
    <property type="entry name" value="GAL4"/>
    <property type="match status" value="1"/>
</dbReference>
<dbReference type="InterPro" id="IPR036864">
    <property type="entry name" value="Zn2-C6_fun-type_DNA-bd_sf"/>
</dbReference>
<dbReference type="PANTHER" id="PTHR47256:SF1">
    <property type="entry name" value="ZN(II)2CYS6 TRANSCRIPTION FACTOR (EUROFUNG)"/>
    <property type="match status" value="1"/>
</dbReference>
<protein>
    <recommendedName>
        <fullName evidence="3">Zn(2)-C6 fungal-type domain-containing protein</fullName>
    </recommendedName>
</protein>
<dbReference type="Pfam" id="PF04082">
    <property type="entry name" value="Fungal_trans"/>
    <property type="match status" value="1"/>
</dbReference>
<dbReference type="GO" id="GO:0000981">
    <property type="term" value="F:DNA-binding transcription factor activity, RNA polymerase II-specific"/>
    <property type="evidence" value="ECO:0007669"/>
    <property type="project" value="InterPro"/>
</dbReference>
<proteinExistence type="predicted"/>
<evidence type="ECO:0000256" key="1">
    <source>
        <dbReference type="ARBA" id="ARBA00022723"/>
    </source>
</evidence>
<evidence type="ECO:0000256" key="2">
    <source>
        <dbReference type="ARBA" id="ARBA00023242"/>
    </source>
</evidence>
<evidence type="ECO:0000313" key="5">
    <source>
        <dbReference type="Proteomes" id="UP001172101"/>
    </source>
</evidence>
<accession>A0AA40B313</accession>
<dbReference type="AlphaFoldDB" id="A0AA40B313"/>
<dbReference type="GO" id="GO:0006351">
    <property type="term" value="P:DNA-templated transcription"/>
    <property type="evidence" value="ECO:0007669"/>
    <property type="project" value="InterPro"/>
</dbReference>
<dbReference type="InterPro" id="IPR053187">
    <property type="entry name" value="Notoamide_regulator"/>
</dbReference>
<keyword evidence="5" id="KW-1185">Reference proteome</keyword>
<dbReference type="Gene3D" id="4.10.240.10">
    <property type="entry name" value="Zn(2)-C6 fungal-type DNA-binding domain"/>
    <property type="match status" value="1"/>
</dbReference>
<sequence>MSNPGPPPVPISRTGTVLGACTACRRRKSKCSAGRPKCTECLRRGTECSYDTSGGETPARALKRKYADLENQTNVYENIYKILATRPESEVAAILRRIRAGEQPEAILRHVRHGDLLLQLSVVPEFRYPYEFPFMVKFPARLQTPRNVHPSSLVYEWDGQQSVEQTQGQRQQQAMAVAEPAFSMQPHGPYSMPFHAAEVVDPLVDEAEPSKWTSVSPDNSLMRSLLRAYFLHEYNWYTCFQKDCFLEDINTGRRRFCSSLLVNALLAMACFYHGDLPYRAEFRNPHTLGYQFHAEAKRLWELEQNKNKLTTIQAAILPNMVYNLNGADKLGRLYTLHAISIARELGLFKRPDHWDLMDPKMQAVWGMATWGLYGCECEYVYHFLTSGTIKSPPEMGLPDVAENPGWYGEVRLRYPLQHTLYPMNFGRFFKALSGFRALIKEVGEQCFLDRQSVNRMTSLENITKLYTRLETWYISLPEPLSPRKIVFPAQMKLHMHYQHVVMNVFQPLFRVLEAIFGERSAREVLTDAEVHYETILRLYYLRHGFEATDPFLLTSLIALLFRLYDQGRGWFLPQIVFRLVRDGILPAEANLLKHFANIPEEAPDSVSAAHGQSISWPLVRESRSNSS</sequence>
<organism evidence="4 5">
    <name type="scientific">Lasiosphaeria miniovina</name>
    <dbReference type="NCBI Taxonomy" id="1954250"/>
    <lineage>
        <taxon>Eukaryota</taxon>
        <taxon>Fungi</taxon>
        <taxon>Dikarya</taxon>
        <taxon>Ascomycota</taxon>
        <taxon>Pezizomycotina</taxon>
        <taxon>Sordariomycetes</taxon>
        <taxon>Sordariomycetidae</taxon>
        <taxon>Sordariales</taxon>
        <taxon>Lasiosphaeriaceae</taxon>
        <taxon>Lasiosphaeria</taxon>
    </lineage>
</organism>
<dbReference type="RefSeq" id="XP_060299618.1">
    <property type="nucleotide sequence ID" value="XM_060443486.1"/>
</dbReference>